<proteinExistence type="predicted"/>
<dbReference type="EMBL" id="CP165727">
    <property type="protein sequence ID" value="XDV68102.1"/>
    <property type="molecule type" value="Genomic_DNA"/>
</dbReference>
<dbReference type="RefSeq" id="WP_369779713.1">
    <property type="nucleotide sequence ID" value="NZ_CP165727.1"/>
</dbReference>
<keyword evidence="2" id="KW-1133">Transmembrane helix</keyword>
<feature type="region of interest" description="Disordered" evidence="1">
    <location>
        <begin position="172"/>
        <end position="213"/>
    </location>
</feature>
<protein>
    <submittedName>
        <fullName evidence="3">CU044_5270 family protein</fullName>
    </submittedName>
</protein>
<feature type="transmembrane region" description="Helical" evidence="2">
    <location>
        <begin position="65"/>
        <end position="83"/>
    </location>
</feature>
<keyword evidence="2" id="KW-0472">Membrane</keyword>
<evidence type="ECO:0000256" key="2">
    <source>
        <dbReference type="SAM" id="Phobius"/>
    </source>
</evidence>
<sequence length="364" mass="39033">MIRRTWRRDESLDHAELGRLLPPPGSPELPLDRQRLLEEHLMNEFRNSAADTTPGPLSRRPVRRALVFGVPVTAAALAAVVVFNTGAGSAGPGRAGRVEAPVVAVEAGSAEQVATTVRQIAATASTGRLPEPGPGQYVYVKSQVSYLAISHDVDKNESKTWVQPLHTREVWKSPDGTKGWLDEPGQQPKGGITLDKDAPQSKPKNGQDVPGETANFSYDWLKAQNADPDALLKAAYAAVGESGDRDQQAFQEIGSILHEQLAPAPIAAALYQAAAKIPGVVVVQHSQDAAGRDGIALARLDEQRGERTEWVFDRSTYAYLGSRGVQIRENDGIKAGTVIERTAVLERAVVDGQKKRPGAGQGTV</sequence>
<dbReference type="InterPro" id="IPR047789">
    <property type="entry name" value="CU044_5270-like"/>
</dbReference>
<keyword evidence="2" id="KW-0812">Transmembrane</keyword>
<dbReference type="NCBIfam" id="NF038083">
    <property type="entry name" value="CU044_5270_fam"/>
    <property type="match status" value="1"/>
</dbReference>
<gene>
    <name evidence="3" type="ORF">AB5J51_36830</name>
</gene>
<reference evidence="3" key="1">
    <citation type="submission" date="2024-08" db="EMBL/GenBank/DDBJ databases">
        <authorList>
            <person name="Yu S.T."/>
        </authorList>
    </citation>
    <scope>NUCLEOTIDE SEQUENCE</scope>
    <source>
        <strain evidence="3">R33</strain>
    </source>
</reference>
<dbReference type="AlphaFoldDB" id="A0AB39YDV5"/>
<evidence type="ECO:0000256" key="1">
    <source>
        <dbReference type="SAM" id="MobiDB-lite"/>
    </source>
</evidence>
<name>A0AB39YDV5_9ACTN</name>
<organism evidence="3">
    <name type="scientific">Streptomyces sp. R33</name>
    <dbReference type="NCBI Taxonomy" id="3238629"/>
    <lineage>
        <taxon>Bacteria</taxon>
        <taxon>Bacillati</taxon>
        <taxon>Actinomycetota</taxon>
        <taxon>Actinomycetes</taxon>
        <taxon>Kitasatosporales</taxon>
        <taxon>Streptomycetaceae</taxon>
        <taxon>Streptomyces</taxon>
    </lineage>
</organism>
<evidence type="ECO:0000313" key="3">
    <source>
        <dbReference type="EMBL" id="XDV68102.1"/>
    </source>
</evidence>
<accession>A0AB39YDV5</accession>